<dbReference type="InterPro" id="IPR016194">
    <property type="entry name" value="SPOC-like_C_dom_sf"/>
</dbReference>
<feature type="compositionally biased region" description="Basic residues" evidence="4">
    <location>
        <begin position="258"/>
        <end position="268"/>
    </location>
</feature>
<keyword evidence="3" id="KW-0227">DNA damage</keyword>
<evidence type="ECO:0000256" key="3">
    <source>
        <dbReference type="HAMAP-Rule" id="MF_01875"/>
    </source>
</evidence>
<dbReference type="PIRSF" id="PIRSF006493">
    <property type="entry name" value="Prok_Ku"/>
    <property type="match status" value="1"/>
</dbReference>
<organism evidence="6 7">
    <name type="scientific">Amycolatopsis viridis</name>
    <dbReference type="NCBI Taxonomy" id="185678"/>
    <lineage>
        <taxon>Bacteria</taxon>
        <taxon>Bacillati</taxon>
        <taxon>Actinomycetota</taxon>
        <taxon>Actinomycetes</taxon>
        <taxon>Pseudonocardiales</taxon>
        <taxon>Pseudonocardiaceae</taxon>
        <taxon>Amycolatopsis</taxon>
    </lineage>
</organism>
<reference evidence="6 7" key="1">
    <citation type="submission" date="2020-03" db="EMBL/GenBank/DDBJ databases">
        <title>Sequencing the genomes of 1000 actinobacteria strains.</title>
        <authorList>
            <person name="Klenk H.-P."/>
        </authorList>
    </citation>
    <scope>NUCLEOTIDE SEQUENCE [LARGE SCALE GENOMIC DNA]</scope>
    <source>
        <strain evidence="6 7">DSM 45668</strain>
    </source>
</reference>
<evidence type="ECO:0000313" key="7">
    <source>
        <dbReference type="Proteomes" id="UP000754495"/>
    </source>
</evidence>
<dbReference type="InterPro" id="IPR006164">
    <property type="entry name" value="DNA_bd_Ku70/Ku80"/>
</dbReference>
<feature type="compositionally biased region" description="Low complexity" evidence="4">
    <location>
        <begin position="269"/>
        <end position="282"/>
    </location>
</feature>
<feature type="domain" description="Ku" evidence="5">
    <location>
        <begin position="52"/>
        <end position="180"/>
    </location>
</feature>
<dbReference type="NCBIfam" id="TIGR02772">
    <property type="entry name" value="Ku_bact"/>
    <property type="match status" value="1"/>
</dbReference>
<comment type="similarity">
    <text evidence="3">Belongs to the prokaryotic Ku family.</text>
</comment>
<dbReference type="PANTHER" id="PTHR41251">
    <property type="entry name" value="NON-HOMOLOGOUS END JOINING PROTEIN KU"/>
    <property type="match status" value="1"/>
</dbReference>
<keyword evidence="1 3" id="KW-0238">DNA-binding</keyword>
<comment type="subunit">
    <text evidence="3">Homodimer. Interacts with LigD.</text>
</comment>
<keyword evidence="7" id="KW-1185">Reference proteome</keyword>
<feature type="region of interest" description="Disordered" evidence="4">
    <location>
        <begin position="254"/>
        <end position="291"/>
    </location>
</feature>
<sequence>MRSMWKGSVSFGLVTIPINLYTATENKNVSLRQVHVADGGRIQYKRFCTIDGEEVPYADIAKGYETDDGEMVVITDDDLKDLPLSSSNVIDVLEFVPLEAIDPLHFDRHYYLEPQKAAVKPYVLLRDALHKSGHVAIAKVALRQRETLALLRVHADVMVMTTMLWPDEVRTPDFGFLRDELPQVRPQELSMAGSLIDSLSEPVFDPGKYTDHYREALEAVIDAKIAGKKTTRPAGRSPKTDVVDLMAALEASVSEAKKARKPAKRTPAKKSAGTSSTSSTSGRGRRSPKSA</sequence>
<proteinExistence type="inferred from homology"/>
<accession>A0ABX0SQE8</accession>
<evidence type="ECO:0000259" key="5">
    <source>
        <dbReference type="SMART" id="SM00559"/>
    </source>
</evidence>
<evidence type="ECO:0000256" key="4">
    <source>
        <dbReference type="SAM" id="MobiDB-lite"/>
    </source>
</evidence>
<name>A0ABX0SQE8_9PSEU</name>
<gene>
    <name evidence="3" type="primary">ku</name>
    <name evidence="6" type="ORF">FHX46_001727</name>
</gene>
<keyword evidence="2 3" id="KW-0233">DNA recombination</keyword>
<evidence type="ECO:0000256" key="2">
    <source>
        <dbReference type="ARBA" id="ARBA00023172"/>
    </source>
</evidence>
<dbReference type="InterPro" id="IPR009187">
    <property type="entry name" value="Prok_Ku"/>
</dbReference>
<dbReference type="SMART" id="SM00559">
    <property type="entry name" value="Ku78"/>
    <property type="match status" value="1"/>
</dbReference>
<dbReference type="PANTHER" id="PTHR41251:SF1">
    <property type="entry name" value="NON-HOMOLOGOUS END JOINING PROTEIN KU"/>
    <property type="match status" value="1"/>
</dbReference>
<protein>
    <recommendedName>
        <fullName evidence="3">Non-homologous end joining protein Ku</fullName>
    </recommendedName>
</protein>
<dbReference type="RefSeq" id="WP_167112239.1">
    <property type="nucleotide sequence ID" value="NZ_JAANOU010000001.1"/>
</dbReference>
<dbReference type="Gene3D" id="2.40.290.10">
    <property type="match status" value="1"/>
</dbReference>
<evidence type="ECO:0000256" key="1">
    <source>
        <dbReference type="ARBA" id="ARBA00023125"/>
    </source>
</evidence>
<comment type="caution">
    <text evidence="6">The sequence shown here is derived from an EMBL/GenBank/DDBJ whole genome shotgun (WGS) entry which is preliminary data.</text>
</comment>
<dbReference type="CDD" id="cd00789">
    <property type="entry name" value="KU_like"/>
    <property type="match status" value="1"/>
</dbReference>
<dbReference type="EMBL" id="JAANOU010000001">
    <property type="protein sequence ID" value="NIH79197.1"/>
    <property type="molecule type" value="Genomic_DNA"/>
</dbReference>
<keyword evidence="3" id="KW-0234">DNA repair</keyword>
<dbReference type="SUPFAM" id="SSF100939">
    <property type="entry name" value="SPOC domain-like"/>
    <property type="match status" value="1"/>
</dbReference>
<dbReference type="HAMAP" id="MF_01875">
    <property type="entry name" value="Prokaryotic_Ku"/>
    <property type="match status" value="1"/>
</dbReference>
<comment type="function">
    <text evidence="3">With LigD forms a non-homologous end joining (NHEJ) DNA repair enzyme, which repairs dsDNA breaks with reduced fidelity. Binds linear dsDNA with 5'- and 3'- overhangs but not closed circular dsDNA nor ssDNA. Recruits and stimulates the ligase activity of LigD.</text>
</comment>
<evidence type="ECO:0000313" key="6">
    <source>
        <dbReference type="EMBL" id="NIH79197.1"/>
    </source>
</evidence>
<dbReference type="Proteomes" id="UP000754495">
    <property type="component" value="Unassembled WGS sequence"/>
</dbReference>
<dbReference type="Pfam" id="PF02735">
    <property type="entry name" value="Ku"/>
    <property type="match status" value="1"/>
</dbReference>